<evidence type="ECO:0000313" key="2">
    <source>
        <dbReference type="Proteomes" id="UP000015105"/>
    </source>
</evidence>
<sequence>MLTCIACSRQLGGGVPPLHEPPEDEDVVDAGAGVGGAATPSTRQAIKALTAQVGLSGLCLYLLPLEFCLKCRFFVLFLLFCSSAERR</sequence>
<organism evidence="1 2">
    <name type="scientific">Aegilops tauschii subsp. strangulata</name>
    <name type="common">Goatgrass</name>
    <dbReference type="NCBI Taxonomy" id="200361"/>
    <lineage>
        <taxon>Eukaryota</taxon>
        <taxon>Viridiplantae</taxon>
        <taxon>Streptophyta</taxon>
        <taxon>Embryophyta</taxon>
        <taxon>Tracheophyta</taxon>
        <taxon>Spermatophyta</taxon>
        <taxon>Magnoliopsida</taxon>
        <taxon>Liliopsida</taxon>
        <taxon>Poales</taxon>
        <taxon>Poaceae</taxon>
        <taxon>BOP clade</taxon>
        <taxon>Pooideae</taxon>
        <taxon>Triticodae</taxon>
        <taxon>Triticeae</taxon>
        <taxon>Triticinae</taxon>
        <taxon>Aegilops</taxon>
    </lineage>
</organism>
<dbReference type="Proteomes" id="UP000015105">
    <property type="component" value="Chromosome 5D"/>
</dbReference>
<keyword evidence="2" id="KW-1185">Reference proteome</keyword>
<reference evidence="1" key="3">
    <citation type="journal article" date="2017" name="Nature">
        <title>Genome sequence of the progenitor of the wheat D genome Aegilops tauschii.</title>
        <authorList>
            <person name="Luo M.C."/>
            <person name="Gu Y.Q."/>
            <person name="Puiu D."/>
            <person name="Wang H."/>
            <person name="Twardziok S.O."/>
            <person name="Deal K.R."/>
            <person name="Huo N."/>
            <person name="Zhu T."/>
            <person name="Wang L."/>
            <person name="Wang Y."/>
            <person name="McGuire P.E."/>
            <person name="Liu S."/>
            <person name="Long H."/>
            <person name="Ramasamy R.K."/>
            <person name="Rodriguez J.C."/>
            <person name="Van S.L."/>
            <person name="Yuan L."/>
            <person name="Wang Z."/>
            <person name="Xia Z."/>
            <person name="Xiao L."/>
            <person name="Anderson O.D."/>
            <person name="Ouyang S."/>
            <person name="Liang Y."/>
            <person name="Zimin A.V."/>
            <person name="Pertea G."/>
            <person name="Qi P."/>
            <person name="Bennetzen J.L."/>
            <person name="Dai X."/>
            <person name="Dawson M.W."/>
            <person name="Muller H.G."/>
            <person name="Kugler K."/>
            <person name="Rivarola-Duarte L."/>
            <person name="Spannagl M."/>
            <person name="Mayer K.F.X."/>
            <person name="Lu F.H."/>
            <person name="Bevan M.W."/>
            <person name="Leroy P."/>
            <person name="Li P."/>
            <person name="You F.M."/>
            <person name="Sun Q."/>
            <person name="Liu Z."/>
            <person name="Lyons E."/>
            <person name="Wicker T."/>
            <person name="Salzberg S.L."/>
            <person name="Devos K.M."/>
            <person name="Dvorak J."/>
        </authorList>
    </citation>
    <scope>NUCLEOTIDE SEQUENCE [LARGE SCALE GENOMIC DNA]</scope>
    <source>
        <strain evidence="1">cv. AL8/78</strain>
    </source>
</reference>
<accession>A0A453KTD4</accession>
<reference evidence="1" key="5">
    <citation type="journal article" date="2021" name="G3 (Bethesda)">
        <title>Aegilops tauschii genome assembly Aet v5.0 features greater sequence contiguity and improved annotation.</title>
        <authorList>
            <person name="Wang L."/>
            <person name="Zhu T."/>
            <person name="Rodriguez J.C."/>
            <person name="Deal K.R."/>
            <person name="Dubcovsky J."/>
            <person name="McGuire P.E."/>
            <person name="Lux T."/>
            <person name="Spannagl M."/>
            <person name="Mayer K.F.X."/>
            <person name="Baldrich P."/>
            <person name="Meyers B.C."/>
            <person name="Huo N."/>
            <person name="Gu Y.Q."/>
            <person name="Zhou H."/>
            <person name="Devos K.M."/>
            <person name="Bennetzen J.L."/>
            <person name="Unver T."/>
            <person name="Budak H."/>
            <person name="Gulick P.J."/>
            <person name="Galiba G."/>
            <person name="Kalapos B."/>
            <person name="Nelson D.R."/>
            <person name="Li P."/>
            <person name="You F.M."/>
            <person name="Luo M.C."/>
            <person name="Dvorak J."/>
        </authorList>
    </citation>
    <scope>NUCLEOTIDE SEQUENCE [LARGE SCALE GENOMIC DNA]</scope>
    <source>
        <strain evidence="1">cv. AL8/78</strain>
    </source>
</reference>
<dbReference type="EnsemblPlants" id="AET5Gv20506800.6">
    <property type="protein sequence ID" value="AET5Gv20506800.6"/>
    <property type="gene ID" value="AET5Gv20506800"/>
</dbReference>
<proteinExistence type="predicted"/>
<reference evidence="2" key="2">
    <citation type="journal article" date="2017" name="Nat. Plants">
        <title>The Aegilops tauschii genome reveals multiple impacts of transposons.</title>
        <authorList>
            <person name="Zhao G."/>
            <person name="Zou C."/>
            <person name="Li K."/>
            <person name="Wang K."/>
            <person name="Li T."/>
            <person name="Gao L."/>
            <person name="Zhang X."/>
            <person name="Wang H."/>
            <person name="Yang Z."/>
            <person name="Liu X."/>
            <person name="Jiang W."/>
            <person name="Mao L."/>
            <person name="Kong X."/>
            <person name="Jiao Y."/>
            <person name="Jia J."/>
        </authorList>
    </citation>
    <scope>NUCLEOTIDE SEQUENCE [LARGE SCALE GENOMIC DNA]</scope>
    <source>
        <strain evidence="2">cv. AL8/78</strain>
    </source>
</reference>
<evidence type="ECO:0000313" key="1">
    <source>
        <dbReference type="EnsemblPlants" id="AET5Gv20506800.6"/>
    </source>
</evidence>
<reference evidence="1" key="4">
    <citation type="submission" date="2019-03" db="UniProtKB">
        <authorList>
            <consortium name="EnsemblPlants"/>
        </authorList>
    </citation>
    <scope>IDENTIFICATION</scope>
</reference>
<name>A0A453KTD4_AEGTS</name>
<reference evidence="2" key="1">
    <citation type="journal article" date="2014" name="Science">
        <title>Ancient hybridizations among the ancestral genomes of bread wheat.</title>
        <authorList>
            <consortium name="International Wheat Genome Sequencing Consortium,"/>
            <person name="Marcussen T."/>
            <person name="Sandve S.R."/>
            <person name="Heier L."/>
            <person name="Spannagl M."/>
            <person name="Pfeifer M."/>
            <person name="Jakobsen K.S."/>
            <person name="Wulff B.B."/>
            <person name="Steuernagel B."/>
            <person name="Mayer K.F."/>
            <person name="Olsen O.A."/>
        </authorList>
    </citation>
    <scope>NUCLEOTIDE SEQUENCE [LARGE SCALE GENOMIC DNA]</scope>
    <source>
        <strain evidence="2">cv. AL8/78</strain>
    </source>
</reference>
<protein>
    <submittedName>
        <fullName evidence="1">Uncharacterized protein</fullName>
    </submittedName>
</protein>
<dbReference type="AlphaFoldDB" id="A0A453KTD4"/>
<dbReference type="Gramene" id="AET5Gv20506800.6">
    <property type="protein sequence ID" value="AET5Gv20506800.6"/>
    <property type="gene ID" value="AET5Gv20506800"/>
</dbReference>